<dbReference type="EMBL" id="UGSC01000001">
    <property type="protein sequence ID" value="SUA71198.1"/>
    <property type="molecule type" value="Genomic_DNA"/>
</dbReference>
<evidence type="ECO:0000313" key="10">
    <source>
        <dbReference type="Proteomes" id="UP000254400"/>
    </source>
</evidence>
<feature type="transmembrane region" description="Helical" evidence="6">
    <location>
        <begin position="175"/>
        <end position="197"/>
    </location>
</feature>
<evidence type="ECO:0000256" key="5">
    <source>
        <dbReference type="SAM" id="MobiDB-lite"/>
    </source>
</evidence>
<name>A0A378Y2X5_PAEPO</name>
<evidence type="ECO:0000256" key="3">
    <source>
        <dbReference type="ARBA" id="ARBA00022989"/>
    </source>
</evidence>
<evidence type="ECO:0000259" key="8">
    <source>
        <dbReference type="Pfam" id="PF06271"/>
    </source>
</evidence>
<evidence type="ECO:0000256" key="2">
    <source>
        <dbReference type="ARBA" id="ARBA00022692"/>
    </source>
</evidence>
<keyword evidence="2 6" id="KW-0812">Transmembrane</keyword>
<dbReference type="PANTHER" id="PTHR36834">
    <property type="entry name" value="MEMBRANE PROTEIN-RELATED"/>
    <property type="match status" value="1"/>
</dbReference>
<feature type="compositionally biased region" description="Polar residues" evidence="5">
    <location>
        <begin position="371"/>
        <end position="387"/>
    </location>
</feature>
<evidence type="ECO:0000256" key="4">
    <source>
        <dbReference type="ARBA" id="ARBA00023136"/>
    </source>
</evidence>
<keyword evidence="4 6" id="KW-0472">Membrane</keyword>
<dbReference type="Pfam" id="PF06271">
    <property type="entry name" value="RDD"/>
    <property type="match status" value="1"/>
</dbReference>
<accession>A0A378Y2X5</accession>
<protein>
    <submittedName>
        <fullName evidence="9">Vanz family protein</fullName>
    </submittedName>
</protein>
<feature type="transmembrane region" description="Helical" evidence="6">
    <location>
        <begin position="241"/>
        <end position="260"/>
    </location>
</feature>
<dbReference type="InterPro" id="IPR006976">
    <property type="entry name" value="VanZ-like"/>
</dbReference>
<feature type="transmembrane region" description="Helical" evidence="6">
    <location>
        <begin position="281"/>
        <end position="304"/>
    </location>
</feature>
<feature type="transmembrane region" description="Helical" evidence="6">
    <location>
        <begin position="140"/>
        <end position="163"/>
    </location>
</feature>
<dbReference type="InterPro" id="IPR021192">
    <property type="entry name" value="UCP031578_Vanz/RDD"/>
</dbReference>
<keyword evidence="3 6" id="KW-1133">Transmembrane helix</keyword>
<comment type="subcellular location">
    <subcellularLocation>
        <location evidence="1">Membrane</location>
        <topology evidence="1">Multi-pass membrane protein</topology>
    </subcellularLocation>
</comment>
<dbReference type="PIRSF" id="PIRSF031578">
    <property type="entry name" value="Uncharacterised_Vanz_RDD-cont"/>
    <property type="match status" value="1"/>
</dbReference>
<reference evidence="9 10" key="1">
    <citation type="submission" date="2018-06" db="EMBL/GenBank/DDBJ databases">
        <authorList>
            <consortium name="Pathogen Informatics"/>
            <person name="Doyle S."/>
        </authorList>
    </citation>
    <scope>NUCLEOTIDE SEQUENCE [LARGE SCALE GENOMIC DNA]</scope>
    <source>
        <strain evidence="9 10">NCTC10343</strain>
    </source>
</reference>
<feature type="domain" description="RDD" evidence="8">
    <location>
        <begin position="223"/>
        <end position="334"/>
    </location>
</feature>
<evidence type="ECO:0000256" key="1">
    <source>
        <dbReference type="ARBA" id="ARBA00004141"/>
    </source>
</evidence>
<dbReference type="GeneID" id="93347410"/>
<feature type="transmembrane region" description="Helical" evidence="6">
    <location>
        <begin position="316"/>
        <end position="338"/>
    </location>
</feature>
<sequence>MIQSYLFPVSYAFLAFPVAALLFTLPFLIVQYRRHGYIHKARAWLLYLMLLYLMNAFFLVILPLPASRHNAALAGGALQWMPLQFVQDIIRETSVSPAHPSSYLHLLKERAFLQVVFNVMMTMPFGMFLRYYFRARWGWCLILSFALSLFFEVTQLTGLYGFFDHAYRVFDVDDLMANTLGGMLGFLLGEWFSRFLPRLEHLDKHVDITTKRVSYTRRGVAFLVDSILWTGLFGITESLHVSAAFWVSSGIYFMVVPYLTNGRTPGKWLVRIHLTGRGKRVSLWELIKRYSLLYWLYFGLNYVLGGPVLRSQVSPWVSVLIGLVLLVLNGWFFLHLVIRLFKKAPLFYEELSHTSHQIIWPKRDHPPQYDTADSGQTPDANIGQGSP</sequence>
<feature type="region of interest" description="Disordered" evidence="5">
    <location>
        <begin position="362"/>
        <end position="387"/>
    </location>
</feature>
<dbReference type="Pfam" id="PF04892">
    <property type="entry name" value="VanZ"/>
    <property type="match status" value="1"/>
</dbReference>
<evidence type="ECO:0000313" key="9">
    <source>
        <dbReference type="EMBL" id="SUA71198.1"/>
    </source>
</evidence>
<dbReference type="InterPro" id="IPR053150">
    <property type="entry name" value="Teicoplanin_resist-assoc"/>
</dbReference>
<gene>
    <name evidence="9" type="ORF">NCTC10343_04085</name>
</gene>
<feature type="transmembrane region" description="Helical" evidence="6">
    <location>
        <begin position="12"/>
        <end position="32"/>
    </location>
</feature>
<evidence type="ECO:0000259" key="7">
    <source>
        <dbReference type="Pfam" id="PF04892"/>
    </source>
</evidence>
<dbReference type="Proteomes" id="UP000254400">
    <property type="component" value="Unassembled WGS sequence"/>
</dbReference>
<dbReference type="RefSeq" id="WP_019688215.1">
    <property type="nucleotide sequence ID" value="NZ_CP036496.1"/>
</dbReference>
<feature type="transmembrane region" description="Helical" evidence="6">
    <location>
        <begin position="218"/>
        <end position="235"/>
    </location>
</feature>
<dbReference type="InterPro" id="IPR010432">
    <property type="entry name" value="RDD"/>
</dbReference>
<dbReference type="AlphaFoldDB" id="A0A378Y2X5"/>
<dbReference type="PANTHER" id="PTHR36834:SF1">
    <property type="entry name" value="INTEGRAL MEMBRANE PROTEIN"/>
    <property type="match status" value="1"/>
</dbReference>
<feature type="domain" description="VanZ-like" evidence="7">
    <location>
        <begin position="50"/>
        <end position="189"/>
    </location>
</feature>
<proteinExistence type="predicted"/>
<feature type="transmembrane region" description="Helical" evidence="6">
    <location>
        <begin position="111"/>
        <end position="133"/>
    </location>
</feature>
<feature type="transmembrane region" description="Helical" evidence="6">
    <location>
        <begin position="44"/>
        <end position="64"/>
    </location>
</feature>
<evidence type="ECO:0000256" key="6">
    <source>
        <dbReference type="SAM" id="Phobius"/>
    </source>
</evidence>
<organism evidence="9 10">
    <name type="scientific">Paenibacillus polymyxa</name>
    <name type="common">Bacillus polymyxa</name>
    <dbReference type="NCBI Taxonomy" id="1406"/>
    <lineage>
        <taxon>Bacteria</taxon>
        <taxon>Bacillati</taxon>
        <taxon>Bacillota</taxon>
        <taxon>Bacilli</taxon>
        <taxon>Bacillales</taxon>
        <taxon>Paenibacillaceae</taxon>
        <taxon>Paenibacillus</taxon>
    </lineage>
</organism>